<feature type="transmembrane region" description="Helical" evidence="12">
    <location>
        <begin position="117"/>
        <end position="135"/>
    </location>
</feature>
<evidence type="ECO:0000256" key="4">
    <source>
        <dbReference type="ARBA" id="ARBA00022475"/>
    </source>
</evidence>
<evidence type="ECO:0000256" key="7">
    <source>
        <dbReference type="ARBA" id="ARBA00022688"/>
    </source>
</evidence>
<evidence type="ECO:0000256" key="2">
    <source>
        <dbReference type="ARBA" id="ARBA00004141"/>
    </source>
</evidence>
<keyword evidence="11 12" id="KW-0472">Membrane</keyword>
<keyword evidence="5 12" id="KW-0997">Cell inner membrane</keyword>
<dbReference type="GO" id="GO:0005886">
    <property type="term" value="C:plasma membrane"/>
    <property type="evidence" value="ECO:0007669"/>
    <property type="project" value="UniProtKB-SubCell"/>
</dbReference>
<keyword evidence="6 12" id="KW-0808">Transferase</keyword>
<feature type="transmembrane region" description="Helical" evidence="12">
    <location>
        <begin position="214"/>
        <end position="231"/>
    </location>
</feature>
<feature type="transmembrane region" description="Helical" evidence="12">
    <location>
        <begin position="166"/>
        <end position="184"/>
    </location>
</feature>
<sequence>MSSTSRQTSKFTALLQLIRWDRPIGTLLLLWPTLWALWIAAEGVPDLKLLLIFGMGTLLMRSAGCIINDLADRNFDGGVSRTRNRPLVTGDVTVGEALAFFAVLCFMAFGLVMMTNFMTIMLSVPALMLASCYPLMKRYTHLPQVVLGLAFSWSIPMAFAAQQNNLPPALWLLFTGSALWTVVYDTKYAMVDRRDDLEIGIKSTAILFGESDRSVIAVLQVLCLTALALAGREFGLGWPYFLSLLVTAGLFGYHLYLIREREEAACFRAFLHNNWVGLTIFLGIVANYALEA</sequence>
<feature type="transmembrane region" description="Helical" evidence="12">
    <location>
        <begin position="47"/>
        <end position="71"/>
    </location>
</feature>
<dbReference type="Gene3D" id="1.20.120.1780">
    <property type="entry name" value="UbiA prenyltransferase"/>
    <property type="match status" value="1"/>
</dbReference>
<dbReference type="FunFam" id="1.20.120.1780:FF:000001">
    <property type="entry name" value="4-hydroxybenzoate octaprenyltransferase"/>
    <property type="match status" value="1"/>
</dbReference>
<dbReference type="GO" id="GO:0008412">
    <property type="term" value="F:4-hydroxybenzoate polyprenyltransferase activity"/>
    <property type="evidence" value="ECO:0007669"/>
    <property type="project" value="UniProtKB-UniRule"/>
</dbReference>
<keyword evidence="10 12" id="KW-1133">Transmembrane helix</keyword>
<dbReference type="HOGENOM" id="CLU_034879_1_0_6"/>
<dbReference type="Gene3D" id="1.10.357.140">
    <property type="entry name" value="UbiA prenyltransferase"/>
    <property type="match status" value="1"/>
</dbReference>
<dbReference type="eggNOG" id="COG0382">
    <property type="taxonomic scope" value="Bacteria"/>
</dbReference>
<evidence type="ECO:0000313" key="14">
    <source>
        <dbReference type="EMBL" id="EAQ97640.2"/>
    </source>
</evidence>
<dbReference type="InterPro" id="IPR030470">
    <property type="entry name" value="UbiA_prenylTrfase_CS"/>
</dbReference>
<comment type="cofactor">
    <cofactor evidence="1 12">
        <name>Mg(2+)</name>
        <dbReference type="ChEBI" id="CHEBI:18420"/>
    </cofactor>
</comment>
<dbReference type="InterPro" id="IPR044878">
    <property type="entry name" value="UbiA_sf"/>
</dbReference>
<evidence type="ECO:0000256" key="10">
    <source>
        <dbReference type="ARBA" id="ARBA00022989"/>
    </source>
</evidence>
<accession>A4A998</accession>
<comment type="subcellular location">
    <subcellularLocation>
        <location evidence="12">Cell inner membrane</location>
        <topology evidence="12">Multi-pass membrane protein</topology>
    </subcellularLocation>
    <subcellularLocation>
        <location evidence="2">Membrane</location>
        <topology evidence="2">Multi-pass membrane protein</topology>
    </subcellularLocation>
</comment>
<dbReference type="Pfam" id="PF01040">
    <property type="entry name" value="UbiA"/>
    <property type="match status" value="1"/>
</dbReference>
<dbReference type="FunFam" id="1.10.357.140:FF:000002">
    <property type="entry name" value="4-hydroxybenzoate octaprenyltransferase"/>
    <property type="match status" value="1"/>
</dbReference>
<evidence type="ECO:0000313" key="15">
    <source>
        <dbReference type="Proteomes" id="UP000019205"/>
    </source>
</evidence>
<gene>
    <name evidence="12" type="primary">ubiA</name>
    <name evidence="14" type="ORF">KT71_05005</name>
</gene>
<name>A4A998_9GAMM</name>
<evidence type="ECO:0000256" key="1">
    <source>
        <dbReference type="ARBA" id="ARBA00001946"/>
    </source>
</evidence>
<evidence type="ECO:0000256" key="13">
    <source>
        <dbReference type="NCBIfam" id="TIGR01474"/>
    </source>
</evidence>
<dbReference type="AlphaFoldDB" id="A4A998"/>
<evidence type="ECO:0000256" key="9">
    <source>
        <dbReference type="ARBA" id="ARBA00022842"/>
    </source>
</evidence>
<dbReference type="UniPathway" id="UPA00232"/>
<evidence type="ECO:0000256" key="8">
    <source>
        <dbReference type="ARBA" id="ARBA00022692"/>
    </source>
</evidence>
<keyword evidence="15" id="KW-1185">Reference proteome</keyword>
<comment type="catalytic activity">
    <reaction evidence="12">
        <text>all-trans-octaprenyl diphosphate + 4-hydroxybenzoate = 4-hydroxy-3-(all-trans-octaprenyl)benzoate + diphosphate</text>
        <dbReference type="Rhea" id="RHEA:27782"/>
        <dbReference type="ChEBI" id="CHEBI:1617"/>
        <dbReference type="ChEBI" id="CHEBI:17879"/>
        <dbReference type="ChEBI" id="CHEBI:33019"/>
        <dbReference type="ChEBI" id="CHEBI:57711"/>
        <dbReference type="EC" id="2.5.1.39"/>
    </reaction>
</comment>
<comment type="function">
    <text evidence="12">Catalyzes the prenylation of para-hydroxybenzoate (PHB) with an all-trans polyprenyl group. Mediates the second step in the final reaction sequence of ubiquinone-8 (UQ-8) biosynthesis, which is the condensation of the polyisoprenoid side chain with PHB, generating the first membrane-bound Q intermediate 3-octaprenyl-4-hydroxybenzoate.</text>
</comment>
<keyword evidence="9 12" id="KW-0460">Magnesium</keyword>
<dbReference type="InterPro" id="IPR000537">
    <property type="entry name" value="UbiA_prenyltransferase"/>
</dbReference>
<organism evidence="14 15">
    <name type="scientific">Congregibacter litoralis KT71</name>
    <dbReference type="NCBI Taxonomy" id="314285"/>
    <lineage>
        <taxon>Bacteria</taxon>
        <taxon>Pseudomonadati</taxon>
        <taxon>Pseudomonadota</taxon>
        <taxon>Gammaproteobacteria</taxon>
        <taxon>Cellvibrionales</taxon>
        <taxon>Halieaceae</taxon>
        <taxon>Congregibacter</taxon>
    </lineage>
</organism>
<evidence type="ECO:0000256" key="5">
    <source>
        <dbReference type="ARBA" id="ARBA00022519"/>
    </source>
</evidence>
<comment type="similarity">
    <text evidence="3 12">Belongs to the UbiA prenyltransferase family.</text>
</comment>
<dbReference type="STRING" id="314285.KT71_05005"/>
<feature type="transmembrane region" description="Helical" evidence="12">
    <location>
        <begin position="20"/>
        <end position="41"/>
    </location>
</feature>
<dbReference type="PANTHER" id="PTHR11048">
    <property type="entry name" value="PRENYLTRANSFERASES"/>
    <property type="match status" value="1"/>
</dbReference>
<dbReference type="EC" id="2.5.1.39" evidence="12 13"/>
<dbReference type="NCBIfam" id="TIGR01474">
    <property type="entry name" value="ubiA_proteo"/>
    <property type="match status" value="1"/>
</dbReference>
<dbReference type="CDD" id="cd13959">
    <property type="entry name" value="PT_UbiA_COQ2"/>
    <property type="match status" value="1"/>
</dbReference>
<dbReference type="PROSITE" id="PS00943">
    <property type="entry name" value="UBIA"/>
    <property type="match status" value="1"/>
</dbReference>
<comment type="caution">
    <text evidence="14">The sequence shown here is derived from an EMBL/GenBank/DDBJ whole genome shotgun (WGS) entry which is preliminary data.</text>
</comment>
<feature type="transmembrane region" description="Helical" evidence="12">
    <location>
        <begin position="237"/>
        <end position="258"/>
    </location>
</feature>
<evidence type="ECO:0000256" key="6">
    <source>
        <dbReference type="ARBA" id="ARBA00022679"/>
    </source>
</evidence>
<reference evidence="14 15" key="1">
    <citation type="journal article" date="2007" name="Proc. Natl. Acad. Sci. U.S.A.">
        <title>Characterization of a marine gammaproteobacterium capable of aerobic anoxygenic photosynthesis.</title>
        <authorList>
            <person name="Fuchs B.M."/>
            <person name="Spring S."/>
            <person name="Teeling H."/>
            <person name="Quast C."/>
            <person name="Wulf J."/>
            <person name="Schattenhofer M."/>
            <person name="Yan S."/>
            <person name="Ferriera S."/>
            <person name="Johnson J."/>
            <person name="Glockner F.O."/>
            <person name="Amann R."/>
        </authorList>
    </citation>
    <scope>NUCLEOTIDE SEQUENCE [LARGE SCALE GENOMIC DNA]</scope>
    <source>
        <strain evidence="14">KT71</strain>
    </source>
</reference>
<feature type="transmembrane region" description="Helical" evidence="12">
    <location>
        <begin position="92"/>
        <end position="111"/>
    </location>
</feature>
<keyword evidence="4 12" id="KW-1003">Cell membrane</keyword>
<evidence type="ECO:0000256" key="11">
    <source>
        <dbReference type="ARBA" id="ARBA00023136"/>
    </source>
</evidence>
<keyword evidence="8 12" id="KW-0812">Transmembrane</keyword>
<proteinExistence type="inferred from homology"/>
<evidence type="ECO:0000256" key="3">
    <source>
        <dbReference type="ARBA" id="ARBA00005985"/>
    </source>
</evidence>
<feature type="transmembrane region" description="Helical" evidence="12">
    <location>
        <begin position="270"/>
        <end position="290"/>
    </location>
</feature>
<reference evidence="14 15" key="2">
    <citation type="journal article" date="2009" name="PLoS ONE">
        <title>The photosynthetic apparatus and its regulation in the aerobic gammaproteobacterium Congregibacter litoralis gen. nov., sp. nov.</title>
        <authorList>
            <person name="Spring S."/>
            <person name="Lunsdorf H."/>
            <person name="Fuchs B.M."/>
            <person name="Tindall B.J."/>
        </authorList>
    </citation>
    <scope>NUCLEOTIDE SEQUENCE [LARGE SCALE GENOMIC DNA]</scope>
    <source>
        <strain evidence="14">KT71</strain>
    </source>
</reference>
<dbReference type="GO" id="GO:0006744">
    <property type="term" value="P:ubiquinone biosynthetic process"/>
    <property type="evidence" value="ECO:0007669"/>
    <property type="project" value="UniProtKB-UniRule"/>
</dbReference>
<dbReference type="EMBL" id="AAOA02000002">
    <property type="protein sequence ID" value="EAQ97640.2"/>
    <property type="molecule type" value="Genomic_DNA"/>
</dbReference>
<dbReference type="HAMAP" id="MF_01635">
    <property type="entry name" value="UbiA"/>
    <property type="match status" value="1"/>
</dbReference>
<dbReference type="Proteomes" id="UP000019205">
    <property type="component" value="Chromosome"/>
</dbReference>
<feature type="transmembrane region" description="Helical" evidence="12">
    <location>
        <begin position="142"/>
        <end position="160"/>
    </location>
</feature>
<comment type="pathway">
    <text evidence="12">Cofactor biosynthesis; ubiquinone biosynthesis.</text>
</comment>
<protein>
    <recommendedName>
        <fullName evidence="12 13">4-hydroxybenzoate octaprenyltransferase</fullName>
        <ecNumber evidence="12 13">2.5.1.39</ecNumber>
    </recommendedName>
    <alternativeName>
        <fullName evidence="12">4-HB polyprenyltransferase</fullName>
    </alternativeName>
</protein>
<evidence type="ECO:0000256" key="12">
    <source>
        <dbReference type="HAMAP-Rule" id="MF_01635"/>
    </source>
</evidence>
<keyword evidence="7 12" id="KW-0831">Ubiquinone biosynthesis</keyword>
<dbReference type="InterPro" id="IPR039653">
    <property type="entry name" value="Prenyltransferase"/>
</dbReference>
<dbReference type="InterPro" id="IPR006370">
    <property type="entry name" value="HB_polyprenyltransferase-like"/>
</dbReference>
<dbReference type="PANTHER" id="PTHR11048:SF28">
    <property type="entry name" value="4-HYDROXYBENZOATE POLYPRENYLTRANSFERASE, MITOCHONDRIAL"/>
    <property type="match status" value="1"/>
</dbReference>